<organism evidence="9 10">
    <name type="scientific">Kitasatospora misakiensis</name>
    <dbReference type="NCBI Taxonomy" id="67330"/>
    <lineage>
        <taxon>Bacteria</taxon>
        <taxon>Bacillati</taxon>
        <taxon>Actinomycetota</taxon>
        <taxon>Actinomycetes</taxon>
        <taxon>Kitasatosporales</taxon>
        <taxon>Streptomycetaceae</taxon>
        <taxon>Kitasatospora</taxon>
    </lineage>
</organism>
<name>A0ABW0X316_9ACTN</name>
<feature type="domain" description="Gram-positive cocci surface proteins LPxTG" evidence="8">
    <location>
        <begin position="279"/>
        <end position="317"/>
    </location>
</feature>
<keyword evidence="1" id="KW-0134">Cell wall</keyword>
<evidence type="ECO:0000256" key="6">
    <source>
        <dbReference type="SAM" id="Phobius"/>
    </source>
</evidence>
<evidence type="ECO:0000259" key="8">
    <source>
        <dbReference type="PROSITE" id="PS50847"/>
    </source>
</evidence>
<dbReference type="NCBIfam" id="TIGR01167">
    <property type="entry name" value="LPXTG_anchor"/>
    <property type="match status" value="1"/>
</dbReference>
<feature type="compositionally biased region" description="Low complexity" evidence="5">
    <location>
        <begin position="233"/>
        <end position="272"/>
    </location>
</feature>
<evidence type="ECO:0000256" key="5">
    <source>
        <dbReference type="SAM" id="MobiDB-lite"/>
    </source>
</evidence>
<keyword evidence="6" id="KW-1133">Transmembrane helix</keyword>
<accession>A0ABW0X316</accession>
<keyword evidence="4" id="KW-0572">Peptidoglycan-anchor</keyword>
<evidence type="ECO:0000256" key="3">
    <source>
        <dbReference type="ARBA" id="ARBA00022729"/>
    </source>
</evidence>
<evidence type="ECO:0000256" key="2">
    <source>
        <dbReference type="ARBA" id="ARBA00022525"/>
    </source>
</evidence>
<feature type="signal peptide" evidence="7">
    <location>
        <begin position="1"/>
        <end position="29"/>
    </location>
</feature>
<dbReference type="EMBL" id="JBHSOF010000007">
    <property type="protein sequence ID" value="MFC5662950.1"/>
    <property type="molecule type" value="Genomic_DNA"/>
</dbReference>
<dbReference type="PROSITE" id="PS50847">
    <property type="entry name" value="GRAM_POS_ANCHORING"/>
    <property type="match status" value="1"/>
</dbReference>
<keyword evidence="10" id="KW-1185">Reference proteome</keyword>
<evidence type="ECO:0000313" key="9">
    <source>
        <dbReference type="EMBL" id="MFC5662950.1"/>
    </source>
</evidence>
<keyword evidence="2" id="KW-0964">Secreted</keyword>
<dbReference type="RefSeq" id="WP_380224592.1">
    <property type="nucleotide sequence ID" value="NZ_JBHSOF010000007.1"/>
</dbReference>
<feature type="transmembrane region" description="Helical" evidence="6">
    <location>
        <begin position="289"/>
        <end position="309"/>
    </location>
</feature>
<keyword evidence="3 7" id="KW-0732">Signal</keyword>
<gene>
    <name evidence="9" type="ORF">ACFP3U_08120</name>
</gene>
<dbReference type="InterPro" id="IPR019931">
    <property type="entry name" value="LPXTG_anchor"/>
</dbReference>
<protein>
    <submittedName>
        <fullName evidence="9">LPXTG cell wall anchor domain-containing protein</fullName>
    </submittedName>
</protein>
<feature type="region of interest" description="Disordered" evidence="5">
    <location>
        <begin position="230"/>
        <end position="283"/>
    </location>
</feature>
<keyword evidence="6" id="KW-0472">Membrane</keyword>
<evidence type="ECO:0000256" key="7">
    <source>
        <dbReference type="SAM" id="SignalP"/>
    </source>
</evidence>
<feature type="region of interest" description="Disordered" evidence="5">
    <location>
        <begin position="35"/>
        <end position="79"/>
    </location>
</feature>
<comment type="caution">
    <text evidence="9">The sequence shown here is derived from an EMBL/GenBank/DDBJ whole genome shotgun (WGS) entry which is preliminary data.</text>
</comment>
<sequence>MRTSRLTTAAALLALTTAATVAGTTGAFAAATTGPSAAATTSPSAAATETPSAAATTPTATVSASATGTPSATPTLPDGCQYQRDVKMPVHTTASSITLTRDGASQDIAVSFQNTSSTTLTKFRIDYLVDGIKGLGLPKSLVKVQDGAWTAPALPPGAHTPISLGSFQVKPNEMITVTIRLTADATTINSQYDLSVTGNSEVLPWGAGPENVKYTCNRLTGSFKGPINVVNKAPATSTPSPSTTATPTTSASPSPSATRTATAPPAGTTGSTGSTGGHLAETGASSSTVPLAVTGGIAIALGAGAVLVARRRKAARG</sequence>
<reference evidence="10" key="1">
    <citation type="journal article" date="2019" name="Int. J. Syst. Evol. Microbiol.">
        <title>The Global Catalogue of Microorganisms (GCM) 10K type strain sequencing project: providing services to taxonomists for standard genome sequencing and annotation.</title>
        <authorList>
            <consortium name="The Broad Institute Genomics Platform"/>
            <consortium name="The Broad Institute Genome Sequencing Center for Infectious Disease"/>
            <person name="Wu L."/>
            <person name="Ma J."/>
        </authorList>
    </citation>
    <scope>NUCLEOTIDE SEQUENCE [LARGE SCALE GENOMIC DNA]</scope>
    <source>
        <strain evidence="10">CGMCC 4.1437</strain>
    </source>
</reference>
<evidence type="ECO:0000313" key="10">
    <source>
        <dbReference type="Proteomes" id="UP001595975"/>
    </source>
</evidence>
<keyword evidence="6" id="KW-0812">Transmembrane</keyword>
<dbReference type="Proteomes" id="UP001595975">
    <property type="component" value="Unassembled WGS sequence"/>
</dbReference>
<feature type="compositionally biased region" description="Low complexity" evidence="5">
    <location>
        <begin position="35"/>
        <end position="77"/>
    </location>
</feature>
<feature type="chain" id="PRO_5047343294" evidence="7">
    <location>
        <begin position="30"/>
        <end position="317"/>
    </location>
</feature>
<proteinExistence type="predicted"/>
<evidence type="ECO:0000256" key="1">
    <source>
        <dbReference type="ARBA" id="ARBA00022512"/>
    </source>
</evidence>
<evidence type="ECO:0000256" key="4">
    <source>
        <dbReference type="ARBA" id="ARBA00023088"/>
    </source>
</evidence>